<comment type="caution">
    <text evidence="14">The sequence shown here is derived from an EMBL/GenBank/DDBJ whole genome shotgun (WGS) entry which is preliminary data.</text>
</comment>
<evidence type="ECO:0000256" key="12">
    <source>
        <dbReference type="ARBA" id="ARBA00048696"/>
    </source>
</evidence>
<keyword evidence="7" id="KW-0067">ATP-binding</keyword>
<dbReference type="GO" id="GO:0005524">
    <property type="term" value="F:ATP binding"/>
    <property type="evidence" value="ECO:0007669"/>
    <property type="project" value="UniProtKB-KW"/>
</dbReference>
<dbReference type="Gene3D" id="3.30.460.10">
    <property type="entry name" value="Beta Polymerase, domain 2"/>
    <property type="match status" value="1"/>
</dbReference>
<keyword evidence="5" id="KW-0479">Metal-binding</keyword>
<evidence type="ECO:0000259" key="13">
    <source>
        <dbReference type="Pfam" id="PF01909"/>
    </source>
</evidence>
<name>A0A7C1E235_9CREN</name>
<evidence type="ECO:0000256" key="8">
    <source>
        <dbReference type="ARBA" id="ARBA00022842"/>
    </source>
</evidence>
<organism evidence="14">
    <name type="scientific">Fervidicoccus fontis</name>
    <dbReference type="NCBI Taxonomy" id="683846"/>
    <lineage>
        <taxon>Archaea</taxon>
        <taxon>Thermoproteota</taxon>
        <taxon>Thermoprotei</taxon>
        <taxon>Fervidicoccales</taxon>
        <taxon>Fervidicoccaceae</taxon>
        <taxon>Fervidicoccus</taxon>
    </lineage>
</organism>
<keyword evidence="2" id="KW-1277">Toxin-antitoxin system</keyword>
<dbReference type="GO" id="GO:0070733">
    <property type="term" value="F:AMPylase activity"/>
    <property type="evidence" value="ECO:0007669"/>
    <property type="project" value="UniProtKB-EC"/>
</dbReference>
<feature type="domain" description="Polymerase nucleotidyl transferase" evidence="13">
    <location>
        <begin position="44"/>
        <end position="77"/>
    </location>
</feature>
<proteinExistence type="inferred from homology"/>
<evidence type="ECO:0000256" key="3">
    <source>
        <dbReference type="ARBA" id="ARBA00022679"/>
    </source>
</evidence>
<dbReference type="PIRSF" id="PIRSF005928">
    <property type="entry name" value="Nucleotidltrnsf"/>
    <property type="match status" value="1"/>
</dbReference>
<accession>A0A7C1E235</accession>
<comment type="cofactor">
    <cofactor evidence="1">
        <name>Mg(2+)</name>
        <dbReference type="ChEBI" id="CHEBI:18420"/>
    </cofactor>
</comment>
<evidence type="ECO:0000256" key="4">
    <source>
        <dbReference type="ARBA" id="ARBA00022695"/>
    </source>
</evidence>
<keyword evidence="8" id="KW-0460">Magnesium</keyword>
<dbReference type="EMBL" id="DSDY01000039">
    <property type="protein sequence ID" value="HDS10222.1"/>
    <property type="molecule type" value="Genomic_DNA"/>
</dbReference>
<dbReference type="InterPro" id="IPR002934">
    <property type="entry name" value="Polymerase_NTP_transf_dom"/>
</dbReference>
<keyword evidence="4" id="KW-0548">Nucleotidyltransferase</keyword>
<dbReference type="CDD" id="cd05403">
    <property type="entry name" value="NT_KNTase_like"/>
    <property type="match status" value="1"/>
</dbReference>
<comment type="catalytic activity">
    <reaction evidence="11">
        <text>O-(5'-adenylyl)-L-tyrosyl-[protein] + ATP = O-[5'-(adenylyl-(5'-&gt;3')-adenylyl)]-L-tyrosyl-[protein] + diphosphate</text>
        <dbReference type="Rhea" id="RHEA:66528"/>
        <dbReference type="Rhea" id="RHEA-COMP:13846"/>
        <dbReference type="Rhea" id="RHEA-COMP:17046"/>
        <dbReference type="ChEBI" id="CHEBI:30616"/>
        <dbReference type="ChEBI" id="CHEBI:33019"/>
        <dbReference type="ChEBI" id="CHEBI:83624"/>
        <dbReference type="ChEBI" id="CHEBI:167160"/>
    </reaction>
</comment>
<dbReference type="EC" id="2.7.7.108" evidence="9"/>
<dbReference type="InterPro" id="IPR043519">
    <property type="entry name" value="NT_sf"/>
</dbReference>
<evidence type="ECO:0000256" key="7">
    <source>
        <dbReference type="ARBA" id="ARBA00022840"/>
    </source>
</evidence>
<gene>
    <name evidence="14" type="ORF">ENO04_01170</name>
</gene>
<evidence type="ECO:0000256" key="9">
    <source>
        <dbReference type="ARBA" id="ARBA00034531"/>
    </source>
</evidence>
<evidence type="ECO:0000256" key="11">
    <source>
        <dbReference type="ARBA" id="ARBA00047518"/>
    </source>
</evidence>
<evidence type="ECO:0000256" key="2">
    <source>
        <dbReference type="ARBA" id="ARBA00022649"/>
    </source>
</evidence>
<protein>
    <recommendedName>
        <fullName evidence="9">protein adenylyltransferase</fullName>
        <ecNumber evidence="9">2.7.7.108</ecNumber>
    </recommendedName>
</protein>
<evidence type="ECO:0000256" key="10">
    <source>
        <dbReference type="ARBA" id="ARBA00038276"/>
    </source>
</evidence>
<sequence>MPREKISSRGEEYEVVYSEETWNLLREKREQAMKLMKCLQGLVDPIIHGSVARGDVHAKSDIDIVVLYPVHSYSIEIRLESCGYKVYNRKIIMATPNHVPKAYIVLHPGELVQVSFPLARLRQREIEFYYFGGALSLTELEASKRVPGVNKQLELIIPTPRGHLAKNIIGMEEWVAKLLNISVETVLERVRVLTRRDNIGRTGVYLELDVPPDKSIEEVLIEESHKDPSIRKMLEERG</sequence>
<dbReference type="Pfam" id="PF01909">
    <property type="entry name" value="NTP_transf_2"/>
    <property type="match status" value="1"/>
</dbReference>
<dbReference type="PANTHER" id="PTHR33571">
    <property type="entry name" value="SSL8005 PROTEIN"/>
    <property type="match status" value="1"/>
</dbReference>
<evidence type="ECO:0000256" key="5">
    <source>
        <dbReference type="ARBA" id="ARBA00022723"/>
    </source>
</evidence>
<dbReference type="InterPro" id="IPR052038">
    <property type="entry name" value="Type-VII_TA_antitoxin"/>
</dbReference>
<evidence type="ECO:0000256" key="1">
    <source>
        <dbReference type="ARBA" id="ARBA00001946"/>
    </source>
</evidence>
<comment type="catalytic activity">
    <reaction evidence="12">
        <text>L-tyrosyl-[protein] + ATP = O-(5'-adenylyl)-L-tyrosyl-[protein] + diphosphate</text>
        <dbReference type="Rhea" id="RHEA:54288"/>
        <dbReference type="Rhea" id="RHEA-COMP:10136"/>
        <dbReference type="Rhea" id="RHEA-COMP:13846"/>
        <dbReference type="ChEBI" id="CHEBI:30616"/>
        <dbReference type="ChEBI" id="CHEBI:33019"/>
        <dbReference type="ChEBI" id="CHEBI:46858"/>
        <dbReference type="ChEBI" id="CHEBI:83624"/>
        <dbReference type="EC" id="2.7.7.108"/>
    </reaction>
</comment>
<dbReference type="GO" id="GO:0046872">
    <property type="term" value="F:metal ion binding"/>
    <property type="evidence" value="ECO:0007669"/>
    <property type="project" value="UniProtKB-KW"/>
</dbReference>
<evidence type="ECO:0000313" key="14">
    <source>
        <dbReference type="EMBL" id="HDS10222.1"/>
    </source>
</evidence>
<dbReference type="AlphaFoldDB" id="A0A7C1E235"/>
<keyword evidence="6" id="KW-0547">Nucleotide-binding</keyword>
<dbReference type="PANTHER" id="PTHR33571:SF14">
    <property type="entry name" value="PROTEIN ADENYLYLTRANSFERASE MJ0435-RELATED"/>
    <property type="match status" value="1"/>
</dbReference>
<evidence type="ECO:0000256" key="6">
    <source>
        <dbReference type="ARBA" id="ARBA00022741"/>
    </source>
</evidence>
<comment type="similarity">
    <text evidence="10">Belongs to the MntA antitoxin family.</text>
</comment>
<keyword evidence="3" id="KW-0808">Transferase</keyword>
<dbReference type="SUPFAM" id="SSF81301">
    <property type="entry name" value="Nucleotidyltransferase"/>
    <property type="match status" value="1"/>
</dbReference>
<reference evidence="14" key="1">
    <citation type="journal article" date="2020" name="mSystems">
        <title>Genome- and Community-Level Interaction Insights into Carbon Utilization and Element Cycling Functions of Hydrothermarchaeota in Hydrothermal Sediment.</title>
        <authorList>
            <person name="Zhou Z."/>
            <person name="Liu Y."/>
            <person name="Xu W."/>
            <person name="Pan J."/>
            <person name="Luo Z.H."/>
            <person name="Li M."/>
        </authorList>
    </citation>
    <scope>NUCLEOTIDE SEQUENCE [LARGE SCALE GENOMIC DNA]</scope>
    <source>
        <strain evidence="14">SpSt-123</strain>
    </source>
</reference>
<dbReference type="InterPro" id="IPR009185">
    <property type="entry name" value="Nucleotidl_trans"/>
</dbReference>